<evidence type="ECO:0000259" key="4">
    <source>
        <dbReference type="Pfam" id="PF17168"/>
    </source>
</evidence>
<feature type="domain" description="Glutaminase A central" evidence="3">
    <location>
        <begin position="473"/>
        <end position="809"/>
    </location>
</feature>
<feature type="signal peptide" evidence="1">
    <location>
        <begin position="1"/>
        <end position="19"/>
    </location>
</feature>
<dbReference type="PANTHER" id="PTHR31987:SF1">
    <property type="entry name" value="GLUTAMINASE A"/>
    <property type="match status" value="1"/>
</dbReference>
<dbReference type="Proteomes" id="UP000198711">
    <property type="component" value="Unassembled WGS sequence"/>
</dbReference>
<dbReference type="AlphaFoldDB" id="A0A8X8IG35"/>
<feature type="domain" description="Glutaminase A N-terminal" evidence="4">
    <location>
        <begin position="245"/>
        <end position="467"/>
    </location>
</feature>
<dbReference type="Pfam" id="PF17168">
    <property type="entry name" value="DUF5127"/>
    <property type="match status" value="1"/>
</dbReference>
<name>A0A8X8IG35_9BACT</name>
<dbReference type="InterPro" id="IPR033433">
    <property type="entry name" value="GtaA_N"/>
</dbReference>
<evidence type="ECO:0000259" key="2">
    <source>
        <dbReference type="Pfam" id="PF16334"/>
    </source>
</evidence>
<dbReference type="InterPro" id="IPR032514">
    <property type="entry name" value="GtaA_central"/>
</dbReference>
<dbReference type="RefSeq" id="WP_092724460.1">
    <property type="nucleotide sequence ID" value="NZ_FNNO01000011.1"/>
</dbReference>
<dbReference type="PANTHER" id="PTHR31987">
    <property type="entry name" value="GLUTAMINASE A-RELATED"/>
    <property type="match status" value="1"/>
</dbReference>
<dbReference type="EMBL" id="FNNO01000011">
    <property type="protein sequence ID" value="SDX22090.1"/>
    <property type="molecule type" value="Genomic_DNA"/>
</dbReference>
<sequence>MKKLFLFFCLLSVYGQILAQTEKAPAYPLITHDPYFSIWSANDTLNGGHTRHWTGAEQPLLGIIKVDGQAYRFLGNEGKSYQSILPTADEQNYSSKYTEEMPAADWMNAGFDDRQWKTGAGAFGDNPSVAKTKWVSRDLWVRRTFTLGKTSLDNVFLKLQHDDNISVYLNGKQVFTTKGWTAKYIYIPIREAAHVLQAGKNVLAIHIENTAGGQSLDAGIVREQAPVNAAAVAKAIQQSVVVKATQTAYRFKCGGVDLSLRFTSPLLLNNLDLLARPVSYVDFTVQSNDGKVHTAELYFGASTNIAVNTPAQEVKAEQYHAGSLSLQKAGSVAQPVLAKKGDDLRIDWGYMYVAVPESDAAKQYITTAKAAIPSFLKKETATTVTTGINLVLNTVLPLGKVGSTAKTKTILLGYDDIYSIQYFHDNLKPWWKNDPSQTIEKQLTQAYADHQEILEQCTRFDDQLHTDAVAAGGETYAQLCELAYRQSIAAHKLVRSPQGELLFFSKENFSNGCINTVDVTYPSAPLFLIYNPELMKGMLNGIFYFSESGKYTKPYAAHDLGTYPLANGQVYGEGMPVEESGNMLLLTTAIAKMEGNADYAKKHWATLTTWANYLLKEGFDPATQLCTDDFAGHLARNANLSVKAILGIAGYAMLAEKLGYPDVARRFRDSALAMAPRWMQLANDGDHYTLAFEKQGTWSQKYNLVWDKVLGMHIFPESVFEKEIRYYLGKQQTYGLPLDSRRTYTKSDWIMWTATLANNRHDFEQFMLPLLRYAAESPTRVPLSDWHETTNGKQVGFQARSVVGGYFMKMLEQKIK</sequence>
<dbReference type="Pfam" id="PF16334">
    <property type="entry name" value="DUF4964"/>
    <property type="match status" value="1"/>
</dbReference>
<keyword evidence="6" id="KW-1185">Reference proteome</keyword>
<proteinExistence type="predicted"/>
<protein>
    <recommendedName>
        <fullName evidence="7">L-glutaminase</fullName>
    </recommendedName>
</protein>
<accession>A0A8X8IG35</accession>
<feature type="chain" id="PRO_5036451322" description="L-glutaminase" evidence="1">
    <location>
        <begin position="20"/>
        <end position="816"/>
    </location>
</feature>
<evidence type="ECO:0008006" key="7">
    <source>
        <dbReference type="Google" id="ProtNLM"/>
    </source>
</evidence>
<dbReference type="Pfam" id="PF16335">
    <property type="entry name" value="GtaA_6_Hairpin"/>
    <property type="match status" value="1"/>
</dbReference>
<reference evidence="5 6" key="1">
    <citation type="submission" date="2016-10" db="EMBL/GenBank/DDBJ databases">
        <authorList>
            <person name="Varghese N."/>
            <person name="Submissions S."/>
        </authorList>
    </citation>
    <scope>NUCLEOTIDE SEQUENCE [LARGE SCALE GENOMIC DNA]</scope>
    <source>
        <strain evidence="5 6">DSM 25353</strain>
    </source>
</reference>
<dbReference type="SUPFAM" id="SSF49785">
    <property type="entry name" value="Galactose-binding domain-like"/>
    <property type="match status" value="1"/>
</dbReference>
<evidence type="ECO:0000313" key="6">
    <source>
        <dbReference type="Proteomes" id="UP000198711"/>
    </source>
</evidence>
<organism evidence="5 6">
    <name type="scientific">Hydrobacter penzbergensis</name>
    <dbReference type="NCBI Taxonomy" id="1235997"/>
    <lineage>
        <taxon>Bacteria</taxon>
        <taxon>Pseudomonadati</taxon>
        <taxon>Bacteroidota</taxon>
        <taxon>Chitinophagia</taxon>
        <taxon>Chitinophagales</taxon>
        <taxon>Chitinophagaceae</taxon>
        <taxon>Hydrobacter</taxon>
    </lineage>
</organism>
<evidence type="ECO:0000313" key="5">
    <source>
        <dbReference type="EMBL" id="SDX22090.1"/>
    </source>
</evidence>
<dbReference type="InterPro" id="IPR032515">
    <property type="entry name" value="DUF4964"/>
</dbReference>
<evidence type="ECO:0000259" key="3">
    <source>
        <dbReference type="Pfam" id="PF16335"/>
    </source>
</evidence>
<comment type="caution">
    <text evidence="5">The sequence shown here is derived from an EMBL/GenBank/DDBJ whole genome shotgun (WGS) entry which is preliminary data.</text>
</comment>
<dbReference type="InterPro" id="IPR052743">
    <property type="entry name" value="Glutaminase_GtaA"/>
</dbReference>
<keyword evidence="1" id="KW-0732">Signal</keyword>
<gene>
    <name evidence="5" type="ORF">SAMN05444410_11138</name>
</gene>
<evidence type="ECO:0000256" key="1">
    <source>
        <dbReference type="SAM" id="SignalP"/>
    </source>
</evidence>
<dbReference type="InterPro" id="IPR008979">
    <property type="entry name" value="Galactose-bd-like_sf"/>
</dbReference>
<feature type="domain" description="DUF4964" evidence="2">
    <location>
        <begin position="22"/>
        <end position="85"/>
    </location>
</feature>
<dbReference type="Gene3D" id="2.60.120.260">
    <property type="entry name" value="Galactose-binding domain-like"/>
    <property type="match status" value="1"/>
</dbReference>